<dbReference type="EMBL" id="CP002665">
    <property type="protein sequence ID" value="AEI10604.1"/>
    <property type="molecule type" value="Genomic_DNA"/>
</dbReference>
<protein>
    <submittedName>
        <fullName evidence="1">YCII-related protein</fullName>
    </submittedName>
</protein>
<dbReference type="SUPFAM" id="SSF54909">
    <property type="entry name" value="Dimeric alpha+beta barrel"/>
    <property type="match status" value="1"/>
</dbReference>
<proteinExistence type="predicted"/>
<evidence type="ECO:0000313" key="2">
    <source>
        <dbReference type="Proteomes" id="UP000000485"/>
    </source>
</evidence>
<dbReference type="eggNOG" id="COG3795">
    <property type="taxonomic scope" value="Bacteria"/>
</dbReference>
<dbReference type="OrthoDB" id="668782at2"/>
<dbReference type="STRING" id="593907.Celgi_0072"/>
<dbReference type="Gene3D" id="3.30.70.1060">
    <property type="entry name" value="Dimeric alpha+beta barrel"/>
    <property type="match status" value="1"/>
</dbReference>
<dbReference type="RefSeq" id="WP_013882134.1">
    <property type="nucleotide sequence ID" value="NC_015671.1"/>
</dbReference>
<reference evidence="2" key="1">
    <citation type="submission" date="2011-04" db="EMBL/GenBank/DDBJ databases">
        <title>Complete sequence of Cellvibrio gilvus ATCC 13127.</title>
        <authorList>
            <person name="Lucas S."/>
            <person name="Han J."/>
            <person name="Lapidus A."/>
            <person name="Cheng J.-F."/>
            <person name="Goodwin L."/>
            <person name="Pitluck S."/>
            <person name="Peters L."/>
            <person name="Munk A."/>
            <person name="Detter J.C."/>
            <person name="Han C."/>
            <person name="Tapia R."/>
            <person name="Land M."/>
            <person name="Hauser L."/>
            <person name="Kyrpides N."/>
            <person name="Ivanova N."/>
            <person name="Ovchinnikova G."/>
            <person name="Pagani I."/>
            <person name="Mead D."/>
            <person name="Brumm P."/>
            <person name="Woyke T."/>
        </authorList>
    </citation>
    <scope>NUCLEOTIDE SEQUENCE [LARGE SCALE GENOMIC DNA]</scope>
    <source>
        <strain evidence="2">ATCC 13127 / NRRL B-14078</strain>
    </source>
</reference>
<dbReference type="KEGG" id="cga:Celgi_0072"/>
<organism evidence="1 2">
    <name type="scientific">Cellulomonas gilvus (strain ATCC 13127 / NRRL B-14078)</name>
    <name type="common">Cellvibrio gilvus</name>
    <dbReference type="NCBI Taxonomy" id="593907"/>
    <lineage>
        <taxon>Bacteria</taxon>
        <taxon>Bacillati</taxon>
        <taxon>Actinomycetota</taxon>
        <taxon>Actinomycetes</taxon>
        <taxon>Micrococcales</taxon>
        <taxon>Cellulomonadaceae</taxon>
        <taxon>Cellulomonas</taxon>
    </lineage>
</organism>
<accession>F8A284</accession>
<name>F8A284_CELGA</name>
<dbReference type="Proteomes" id="UP000000485">
    <property type="component" value="Chromosome"/>
</dbReference>
<sequence>MSQATHLLLLHGDETAWAARTDDERAANEAAHGRFRALAAGRGHTIVGGEELQSASTGRVVRRRAGTAPGVTDGPFGEITEVVGGFYLVATEDPEDLLALVVETLSEDVELRATVPHP</sequence>
<dbReference type="PANTHER" id="PTHR35174">
    <property type="entry name" value="BLL7171 PROTEIN-RELATED"/>
    <property type="match status" value="1"/>
</dbReference>
<dbReference type="InterPro" id="IPR011008">
    <property type="entry name" value="Dimeric_a/b-barrel"/>
</dbReference>
<gene>
    <name evidence="1" type="ordered locus">Celgi_0072</name>
</gene>
<dbReference type="PANTHER" id="PTHR35174:SF3">
    <property type="entry name" value="BLL7171 PROTEIN"/>
    <property type="match status" value="1"/>
</dbReference>
<evidence type="ECO:0000313" key="1">
    <source>
        <dbReference type="EMBL" id="AEI10604.1"/>
    </source>
</evidence>
<dbReference type="HOGENOM" id="CLU_130902_2_2_11"/>
<keyword evidence="2" id="KW-1185">Reference proteome</keyword>
<dbReference type="AlphaFoldDB" id="F8A284"/>